<gene>
    <name evidence="1" type="ORF">OV079_44185</name>
</gene>
<organism evidence="1 2">
    <name type="scientific">Nannocystis pusilla</name>
    <dbReference type="NCBI Taxonomy" id="889268"/>
    <lineage>
        <taxon>Bacteria</taxon>
        <taxon>Pseudomonadati</taxon>
        <taxon>Myxococcota</taxon>
        <taxon>Polyangia</taxon>
        <taxon>Nannocystales</taxon>
        <taxon>Nannocystaceae</taxon>
        <taxon>Nannocystis</taxon>
    </lineage>
</organism>
<accession>A0A9X3EYI7</accession>
<reference evidence="1" key="1">
    <citation type="submission" date="2022-11" db="EMBL/GenBank/DDBJ databases">
        <title>Minimal conservation of predation-associated metabolite biosynthetic gene clusters underscores biosynthetic potential of Myxococcota including descriptions for ten novel species: Archangium lansinium sp. nov., Myxococcus landrumus sp. nov., Nannocystis bai.</title>
        <authorList>
            <person name="Ahearne A."/>
            <person name="Stevens C."/>
            <person name="Phillips K."/>
        </authorList>
    </citation>
    <scope>NUCLEOTIDE SEQUENCE</scope>
    <source>
        <strain evidence="1">Na p29</strain>
    </source>
</reference>
<dbReference type="AlphaFoldDB" id="A0A9X3EYI7"/>
<dbReference type="RefSeq" id="WP_267775842.1">
    <property type="nucleotide sequence ID" value="NZ_JAPNKE010000002.1"/>
</dbReference>
<evidence type="ECO:0000313" key="2">
    <source>
        <dbReference type="Proteomes" id="UP001150924"/>
    </source>
</evidence>
<evidence type="ECO:0000313" key="1">
    <source>
        <dbReference type="EMBL" id="MCY1012421.1"/>
    </source>
</evidence>
<dbReference type="EMBL" id="JAPNKE010000002">
    <property type="protein sequence ID" value="MCY1012421.1"/>
    <property type="molecule type" value="Genomic_DNA"/>
</dbReference>
<comment type="caution">
    <text evidence="1">The sequence shown here is derived from an EMBL/GenBank/DDBJ whole genome shotgun (WGS) entry which is preliminary data.</text>
</comment>
<protein>
    <submittedName>
        <fullName evidence="1">Uncharacterized protein</fullName>
    </submittedName>
</protein>
<name>A0A9X3EYI7_9BACT</name>
<keyword evidence="2" id="KW-1185">Reference proteome</keyword>
<dbReference type="Proteomes" id="UP001150924">
    <property type="component" value="Unassembled WGS sequence"/>
</dbReference>
<sequence length="277" mass="28687">MTLGLWARPEPAAARSCASWGWGGDYGSAMFFDGAEVPADVAPWMVMRCTDIEAAAPDDCALVNGDTRIDVTVALRGTSICESEDAETFSVVAQFVPAEPLAPGAVYELDCGAFAAYPEDSRSPGTLHVRDDAAPAAPPEALGELDAREAEPESHSCGPTGLAPCEVPGYIALSIDFSAQYFAEGGYVEAAYADGQLVVVSGPAQDDEARIPPGPLPVALTPVAADGKRGATVLLTEADIASDPDAGSGCKMGASGAAPALWLLGPLAWTFTRRRRR</sequence>
<proteinExistence type="predicted"/>